<dbReference type="RefSeq" id="WP_139805081.1">
    <property type="nucleotide sequence ID" value="NZ_BLKZ01000001.1"/>
</dbReference>
<keyword evidence="3" id="KW-1185">Reference proteome</keyword>
<proteinExistence type="predicted"/>
<evidence type="ECO:0000256" key="1">
    <source>
        <dbReference type="SAM" id="MobiDB-lite"/>
    </source>
</evidence>
<protein>
    <submittedName>
        <fullName evidence="2">Uncharacterized protein</fullName>
    </submittedName>
</protein>
<dbReference type="EMBL" id="BLKZ01000001">
    <property type="protein sequence ID" value="GFG92069.1"/>
    <property type="molecule type" value="Genomic_DNA"/>
</dbReference>
<accession>A0A7I9YTQ6</accession>
<feature type="region of interest" description="Disordered" evidence="1">
    <location>
        <begin position="74"/>
        <end position="106"/>
    </location>
</feature>
<name>A0A7I9YTQ6_MYCBU</name>
<comment type="caution">
    <text evidence="2">The sequence shown here is derived from an EMBL/GenBank/DDBJ whole genome shotgun (WGS) entry which is preliminary data.</text>
</comment>
<sequence length="106" mass="11031">MSVGFSPTPARARHRSGEHVGPSGGDVHAVAEAFTALLVRGGLTFGDGPDDAPASARMLCWMVERSFYQASRISEPELEHEAAGPSADAPSHGTACRESNTSPPPC</sequence>
<feature type="region of interest" description="Disordered" evidence="1">
    <location>
        <begin position="1"/>
        <end position="24"/>
    </location>
</feature>
<organism evidence="2 3">
    <name type="scientific">Mycobacterium bourgelatii</name>
    <dbReference type="NCBI Taxonomy" id="1273442"/>
    <lineage>
        <taxon>Bacteria</taxon>
        <taxon>Bacillati</taxon>
        <taxon>Actinomycetota</taxon>
        <taxon>Actinomycetes</taxon>
        <taxon>Mycobacteriales</taxon>
        <taxon>Mycobacteriaceae</taxon>
        <taxon>Mycobacterium</taxon>
    </lineage>
</organism>
<gene>
    <name evidence="2" type="ORF">MBOU_41110</name>
</gene>
<evidence type="ECO:0000313" key="2">
    <source>
        <dbReference type="EMBL" id="GFG92069.1"/>
    </source>
</evidence>
<evidence type="ECO:0000313" key="3">
    <source>
        <dbReference type="Proteomes" id="UP000465360"/>
    </source>
</evidence>
<dbReference type="Proteomes" id="UP000465360">
    <property type="component" value="Unassembled WGS sequence"/>
</dbReference>
<feature type="compositionally biased region" description="Polar residues" evidence="1">
    <location>
        <begin position="97"/>
        <end position="106"/>
    </location>
</feature>
<reference evidence="2 3" key="1">
    <citation type="journal article" date="2019" name="Emerg. Microbes Infect.">
        <title>Comprehensive subspecies identification of 175 nontuberculous mycobacteria species based on 7547 genomic profiles.</title>
        <authorList>
            <person name="Matsumoto Y."/>
            <person name="Kinjo T."/>
            <person name="Motooka D."/>
            <person name="Nabeya D."/>
            <person name="Jung N."/>
            <person name="Uechi K."/>
            <person name="Horii T."/>
            <person name="Iida T."/>
            <person name="Fujita J."/>
            <person name="Nakamura S."/>
        </authorList>
    </citation>
    <scope>NUCLEOTIDE SEQUENCE [LARGE SCALE GENOMIC DNA]</scope>
    <source>
        <strain evidence="2 3">JCM 30725</strain>
    </source>
</reference>
<dbReference type="AlphaFoldDB" id="A0A7I9YTQ6"/>